<evidence type="ECO:0000256" key="9">
    <source>
        <dbReference type="SAM" id="MobiDB-lite"/>
    </source>
</evidence>
<evidence type="ECO:0000259" key="10">
    <source>
        <dbReference type="PROSITE" id="PS50821"/>
    </source>
</evidence>
<dbReference type="SMART" id="SM01163">
    <property type="entry name" value="DUF1785"/>
    <property type="match status" value="1"/>
</dbReference>
<dbReference type="InterPro" id="IPR003165">
    <property type="entry name" value="Piwi"/>
</dbReference>
<keyword evidence="6" id="KW-0943">RNA-mediated gene silencing</keyword>
<evidence type="ECO:0000259" key="11">
    <source>
        <dbReference type="PROSITE" id="PS50822"/>
    </source>
</evidence>
<dbReference type="GO" id="GO:0000932">
    <property type="term" value="C:P-body"/>
    <property type="evidence" value="ECO:0007669"/>
    <property type="project" value="UniProtKB-SubCell"/>
</dbReference>
<dbReference type="GO" id="GO:0006417">
    <property type="term" value="P:regulation of translation"/>
    <property type="evidence" value="ECO:0007669"/>
    <property type="project" value="UniProtKB-KW"/>
</dbReference>
<comment type="similarity">
    <text evidence="2">Belongs to the argonaute family. Ago subfamily.</text>
</comment>
<dbReference type="InterPro" id="IPR032474">
    <property type="entry name" value="Argonaute_N"/>
</dbReference>
<feature type="compositionally biased region" description="Polar residues" evidence="9">
    <location>
        <begin position="116"/>
        <end position="136"/>
    </location>
</feature>
<dbReference type="SMART" id="SM00950">
    <property type="entry name" value="Piwi"/>
    <property type="match status" value="1"/>
</dbReference>
<dbReference type="FunFam" id="3.40.50.2300:FF:000005">
    <property type="entry name" value="Protein argonaute-2"/>
    <property type="match status" value="1"/>
</dbReference>
<dbReference type="Proteomes" id="UP000835052">
    <property type="component" value="Unassembled WGS sequence"/>
</dbReference>
<dbReference type="InterPro" id="IPR014811">
    <property type="entry name" value="ArgoL1"/>
</dbReference>
<evidence type="ECO:0000313" key="12">
    <source>
        <dbReference type="EMBL" id="CAD6187269.1"/>
    </source>
</evidence>
<evidence type="ECO:0000256" key="3">
    <source>
        <dbReference type="ARBA" id="ARBA00022490"/>
    </source>
</evidence>
<dbReference type="Gene3D" id="2.170.260.10">
    <property type="entry name" value="paz domain"/>
    <property type="match status" value="1"/>
</dbReference>
<dbReference type="EMBL" id="CAJGYM010000006">
    <property type="protein sequence ID" value="CAD6187269.1"/>
    <property type="molecule type" value="Genomic_DNA"/>
</dbReference>
<gene>
    <name evidence="12" type="ORF">CAUJ_LOCUS3188</name>
</gene>
<proteinExistence type="inferred from homology"/>
<comment type="subcellular location">
    <subcellularLocation>
        <location evidence="1">Cytoplasm</location>
        <location evidence="1">P-body</location>
    </subcellularLocation>
</comment>
<dbReference type="InterPro" id="IPR003100">
    <property type="entry name" value="PAZ_dom"/>
</dbReference>
<accession>A0A8S1GVF8</accession>
<dbReference type="Pfam" id="PF16488">
    <property type="entry name" value="ArgoL2"/>
    <property type="match status" value="1"/>
</dbReference>
<evidence type="ECO:0000313" key="13">
    <source>
        <dbReference type="Proteomes" id="UP000835052"/>
    </source>
</evidence>
<dbReference type="Pfam" id="PF02170">
    <property type="entry name" value="PAZ"/>
    <property type="match status" value="1"/>
</dbReference>
<dbReference type="GO" id="GO:0016442">
    <property type="term" value="C:RISC complex"/>
    <property type="evidence" value="ECO:0007669"/>
    <property type="project" value="UniProtKB-ARBA"/>
</dbReference>
<dbReference type="Gene3D" id="3.30.420.10">
    <property type="entry name" value="Ribonuclease H-like superfamily/Ribonuclease H"/>
    <property type="match status" value="1"/>
</dbReference>
<dbReference type="InterPro" id="IPR032473">
    <property type="entry name" value="Argonaute_Mid_dom"/>
</dbReference>
<dbReference type="CDD" id="cd04657">
    <property type="entry name" value="Piwi_ago-like"/>
    <property type="match status" value="1"/>
</dbReference>
<dbReference type="InterPro" id="IPR045246">
    <property type="entry name" value="Piwi_ago-like"/>
</dbReference>
<comment type="caution">
    <text evidence="12">The sequence shown here is derived from an EMBL/GenBank/DDBJ whole genome shotgun (WGS) entry which is preliminary data.</text>
</comment>
<dbReference type="Pfam" id="PF16487">
    <property type="entry name" value="ArgoMid"/>
    <property type="match status" value="1"/>
</dbReference>
<dbReference type="InterPro" id="IPR036085">
    <property type="entry name" value="PAZ_dom_sf"/>
</dbReference>
<dbReference type="SUPFAM" id="SSF53098">
    <property type="entry name" value="Ribonuclease H-like"/>
    <property type="match status" value="1"/>
</dbReference>
<dbReference type="Pfam" id="PF16486">
    <property type="entry name" value="ArgoN"/>
    <property type="match status" value="1"/>
</dbReference>
<dbReference type="PROSITE" id="PS50822">
    <property type="entry name" value="PIWI"/>
    <property type="match status" value="1"/>
</dbReference>
<dbReference type="CDD" id="cd02846">
    <property type="entry name" value="PAZ_argonaute_like"/>
    <property type="match status" value="1"/>
</dbReference>
<feature type="region of interest" description="Disordered" evidence="9">
    <location>
        <begin position="42"/>
        <end position="136"/>
    </location>
</feature>
<evidence type="ECO:0000256" key="4">
    <source>
        <dbReference type="ARBA" id="ARBA00022845"/>
    </source>
</evidence>
<evidence type="ECO:0000256" key="8">
    <source>
        <dbReference type="ARBA" id="ARBA00070769"/>
    </source>
</evidence>
<dbReference type="Gene3D" id="3.40.50.2300">
    <property type="match status" value="1"/>
</dbReference>
<feature type="compositionally biased region" description="Polar residues" evidence="9">
    <location>
        <begin position="63"/>
        <end position="80"/>
    </location>
</feature>
<keyword evidence="13" id="KW-1185">Reference proteome</keyword>
<dbReference type="GO" id="GO:0003723">
    <property type="term" value="F:RNA binding"/>
    <property type="evidence" value="ECO:0007669"/>
    <property type="project" value="UniProtKB-KW"/>
</dbReference>
<evidence type="ECO:0000256" key="1">
    <source>
        <dbReference type="ARBA" id="ARBA00004201"/>
    </source>
</evidence>
<evidence type="ECO:0000256" key="2">
    <source>
        <dbReference type="ARBA" id="ARBA00008201"/>
    </source>
</evidence>
<feature type="domain" description="Piwi" evidence="11">
    <location>
        <begin position="656"/>
        <end position="957"/>
    </location>
</feature>
<dbReference type="PANTHER" id="PTHR22891">
    <property type="entry name" value="EUKARYOTIC TRANSLATION INITIATION FACTOR 2C"/>
    <property type="match status" value="1"/>
</dbReference>
<dbReference type="SMART" id="SM00949">
    <property type="entry name" value="PAZ"/>
    <property type="match status" value="1"/>
</dbReference>
<dbReference type="SUPFAM" id="SSF101690">
    <property type="entry name" value="PAZ domain"/>
    <property type="match status" value="1"/>
</dbReference>
<keyword evidence="4" id="KW-0810">Translation regulation</keyword>
<name>A0A8S1GVF8_9PELO</name>
<dbReference type="AlphaFoldDB" id="A0A8S1GVF8"/>
<dbReference type="PROSITE" id="PS50821">
    <property type="entry name" value="PAZ"/>
    <property type="match status" value="1"/>
</dbReference>
<evidence type="ECO:0000256" key="5">
    <source>
        <dbReference type="ARBA" id="ARBA00022884"/>
    </source>
</evidence>
<dbReference type="Pfam" id="PF02171">
    <property type="entry name" value="Piwi"/>
    <property type="match status" value="1"/>
</dbReference>
<dbReference type="OrthoDB" id="10252740at2759"/>
<keyword evidence="7" id="KW-0687">Ribonucleoprotein</keyword>
<dbReference type="FunFam" id="3.30.420.10:FF:000001">
    <property type="entry name" value="Protein argonaute-2"/>
    <property type="match status" value="1"/>
</dbReference>
<keyword evidence="3" id="KW-0963">Cytoplasm</keyword>
<dbReference type="InterPro" id="IPR036397">
    <property type="entry name" value="RNaseH_sf"/>
</dbReference>
<dbReference type="GO" id="GO:0031047">
    <property type="term" value="P:regulatory ncRNA-mediated gene silencing"/>
    <property type="evidence" value="ECO:0007669"/>
    <property type="project" value="UniProtKB-KW"/>
</dbReference>
<reference evidence="12" key="1">
    <citation type="submission" date="2020-10" db="EMBL/GenBank/DDBJ databases">
        <authorList>
            <person name="Kikuchi T."/>
        </authorList>
    </citation>
    <scope>NUCLEOTIDE SEQUENCE</scope>
    <source>
        <strain evidence="12">NKZ352</strain>
    </source>
</reference>
<dbReference type="InterPro" id="IPR012337">
    <property type="entry name" value="RNaseH-like_sf"/>
</dbReference>
<feature type="compositionally biased region" description="Polar residues" evidence="9">
    <location>
        <begin position="42"/>
        <end position="56"/>
    </location>
</feature>
<evidence type="ECO:0000256" key="7">
    <source>
        <dbReference type="ARBA" id="ARBA00023274"/>
    </source>
</evidence>
<dbReference type="InterPro" id="IPR032472">
    <property type="entry name" value="ArgoL2"/>
</dbReference>
<keyword evidence="5" id="KW-0694">RNA-binding</keyword>
<feature type="domain" description="PAZ" evidence="10">
    <location>
        <begin position="366"/>
        <end position="487"/>
    </location>
</feature>
<dbReference type="Pfam" id="PF08699">
    <property type="entry name" value="ArgoL1"/>
    <property type="match status" value="1"/>
</dbReference>
<dbReference type="FunFam" id="2.170.260.10:FF:000001">
    <property type="entry name" value="Protein argonaute-2"/>
    <property type="match status" value="1"/>
</dbReference>
<protein>
    <recommendedName>
        <fullName evidence="8">Protein argonaute-1</fullName>
    </recommendedName>
</protein>
<organism evidence="12 13">
    <name type="scientific">Caenorhabditis auriculariae</name>
    <dbReference type="NCBI Taxonomy" id="2777116"/>
    <lineage>
        <taxon>Eukaryota</taxon>
        <taxon>Metazoa</taxon>
        <taxon>Ecdysozoa</taxon>
        <taxon>Nematoda</taxon>
        <taxon>Chromadorea</taxon>
        <taxon>Rhabditida</taxon>
        <taxon>Rhabditina</taxon>
        <taxon>Rhabditomorpha</taxon>
        <taxon>Rhabditoidea</taxon>
        <taxon>Rhabditidae</taxon>
        <taxon>Peloderinae</taxon>
        <taxon>Caenorhabditis</taxon>
    </lineage>
</organism>
<evidence type="ECO:0000256" key="6">
    <source>
        <dbReference type="ARBA" id="ARBA00023158"/>
    </source>
</evidence>
<sequence length="998" mass="111207">MAAGIDQQQQMMTILESLSFSDSMIPGSQQYMPGLLGNSSMNNPTMNSQPVNNQYMSGPPVPTSSQQFVPPTTQQSSSIQDMFPGNSTGVGGSQSYADVPSRGGGSLAPGAPIGASGTSSETTAPQQHAQLTSSTGALQSLSASGVQFQCPRRPNHGVEGRAILLRANHFAVRIPGGTIHHYQVDVHPDKCPRRVNREIIACMIRSFSKYFNNVRPVYDGKRNMYTRDLIPSVIDRMDFEVTLPGDTAVERKFSVSIKWVGQVSLSTLEDAMEGRIRQVPFEAVQAMDVILRHLPSLKYTPVGRSFFSPPMAAHQAQGQHGQVATESKLGGGREVWFGFHQSVRPSQWKMMLNIDVSATAFYRCMPVIEFIAEVLELPVQALAERRALSDAQRVKFTKEIRGLKIEITHCGDMRRKYRVCNVTRRPAQTQTFPLQLPTTGQTIECTVAKYFYDKYRIQLKYPHLPCLQVGQEQKHTYLPPEVCNIVPGQRCIKKLSDVQTSTMIKATARSAPEREREISNLVRKAEFSADPFAHEFGIAINPAMTEVKGRVLSAPKLLYGGRTRATALPNQGVWDMRGKQFHTGIDVRVWAIACFAAQQHVKENDLRMFTAQLQRISNDAGMPIVGQPCFCKYAVGVEQVEPMFKYLKQNYSGIQLVVVVLPGKTPVYAEVKRVGDTVLGIATQCVQAKNAIRTTPQTLSNLCLKMNVKLGGVNSILLPNVRPRIFNEPVIFIGCDITHPPAGDSRKPSIAAVVGSMDAHPSRYAATVRVQQHRQEIISDLTYMVRELLVQFYRNTRFKPTRIVLYRDGVSEGQFFNVLQYELRAIREACMMLERGYQPGITFVAVQKRHHTRLFAVDKKDQVGKAYNIPPGTTVDVGITHPTEFDFYLCSHAGIQGTSRPSHYHVLWDDNSLTADELQQLTYQMCHTYVRCTRSVSIPAPVYYAHLVAFRARYHLVDREHDSGEGSQPSGTSEDTTLSNMARAVQVHPDANNVMYFA</sequence>